<keyword evidence="6" id="KW-0170">Cobalt</keyword>
<evidence type="ECO:0000313" key="11">
    <source>
        <dbReference type="Proteomes" id="UP000177698"/>
    </source>
</evidence>
<dbReference type="InterPro" id="IPR056179">
    <property type="entry name" value="DHQS_C"/>
</dbReference>
<keyword evidence="7" id="KW-0812">Transmembrane</keyword>
<dbReference type="Gene3D" id="3.40.50.1970">
    <property type="match status" value="1"/>
</dbReference>
<reference evidence="10 11" key="1">
    <citation type="journal article" date="2016" name="Nat. Commun.">
        <title>Thousands of microbial genomes shed light on interconnected biogeochemical processes in an aquifer system.</title>
        <authorList>
            <person name="Anantharaman K."/>
            <person name="Brown C.T."/>
            <person name="Hug L.A."/>
            <person name="Sharon I."/>
            <person name="Castelle C.J."/>
            <person name="Probst A.J."/>
            <person name="Thomas B.C."/>
            <person name="Singh A."/>
            <person name="Wilkins M.J."/>
            <person name="Karaoz U."/>
            <person name="Brodie E.L."/>
            <person name="Williams K.H."/>
            <person name="Hubbard S.S."/>
            <person name="Banfield J.F."/>
        </authorList>
    </citation>
    <scope>NUCLEOTIDE SEQUENCE [LARGE SCALE GENOMIC DNA]</scope>
</reference>
<name>A0A1F7IFN5_9BACT</name>
<dbReference type="EMBL" id="MGAG01000003">
    <property type="protein sequence ID" value="OGK42161.1"/>
    <property type="molecule type" value="Genomic_DNA"/>
</dbReference>
<comment type="cofactor">
    <cofactor evidence="1">
        <name>NAD(+)</name>
        <dbReference type="ChEBI" id="CHEBI:57540"/>
    </cofactor>
</comment>
<dbReference type="GO" id="GO:0046872">
    <property type="term" value="F:metal ion binding"/>
    <property type="evidence" value="ECO:0007669"/>
    <property type="project" value="UniProtKB-KW"/>
</dbReference>
<evidence type="ECO:0000259" key="9">
    <source>
        <dbReference type="Pfam" id="PF24621"/>
    </source>
</evidence>
<protein>
    <submittedName>
        <fullName evidence="10">Uncharacterized protein</fullName>
    </submittedName>
</protein>
<feature type="domain" description="3-dehydroquinate synthase N-terminal" evidence="8">
    <location>
        <begin position="59"/>
        <end position="169"/>
    </location>
</feature>
<keyword evidence="7" id="KW-1133">Transmembrane helix</keyword>
<evidence type="ECO:0000256" key="6">
    <source>
        <dbReference type="ARBA" id="ARBA00023285"/>
    </source>
</evidence>
<dbReference type="Proteomes" id="UP000177698">
    <property type="component" value="Unassembled WGS sequence"/>
</dbReference>
<keyword evidence="4" id="KW-0520">NAD</keyword>
<dbReference type="AlphaFoldDB" id="A0A1F7IFN5"/>
<evidence type="ECO:0000256" key="1">
    <source>
        <dbReference type="ARBA" id="ARBA00001911"/>
    </source>
</evidence>
<proteinExistence type="predicted"/>
<dbReference type="Gene3D" id="1.20.1090.10">
    <property type="entry name" value="Dehydroquinate synthase-like - alpha domain"/>
    <property type="match status" value="1"/>
</dbReference>
<dbReference type="Pfam" id="PF24621">
    <property type="entry name" value="DHQS_C"/>
    <property type="match status" value="1"/>
</dbReference>
<evidence type="ECO:0000256" key="5">
    <source>
        <dbReference type="ARBA" id="ARBA00023239"/>
    </source>
</evidence>
<dbReference type="Pfam" id="PF01761">
    <property type="entry name" value="DHQ_synthase"/>
    <property type="match status" value="1"/>
</dbReference>
<feature type="domain" description="3-dehydroquinate synthase C-terminal" evidence="9">
    <location>
        <begin position="173"/>
        <end position="289"/>
    </location>
</feature>
<dbReference type="GO" id="GO:0009073">
    <property type="term" value="P:aromatic amino acid family biosynthetic process"/>
    <property type="evidence" value="ECO:0007669"/>
    <property type="project" value="InterPro"/>
</dbReference>
<comment type="caution">
    <text evidence="10">The sequence shown here is derived from an EMBL/GenBank/DDBJ whole genome shotgun (WGS) entry which is preliminary data.</text>
</comment>
<dbReference type="InterPro" id="IPR030960">
    <property type="entry name" value="DHQS/DOIS_N"/>
</dbReference>
<keyword evidence="3" id="KW-0479">Metal-binding</keyword>
<dbReference type="GO" id="GO:0003856">
    <property type="term" value="F:3-dehydroquinate synthase activity"/>
    <property type="evidence" value="ECO:0007669"/>
    <property type="project" value="TreeGrafter"/>
</dbReference>
<sequence length="366" mass="42445">MKDLKIKTVLKEYSVKFVNDFTFVDNFLKLPYYKVVVGENVYKIYKKKIFDKFPKDKLIIIKFDEERKTLETAALIYEKFLDLEGKKNATLISFGGGINQDVTGFVASTLYRGINWILVSTTLLGMADSSIGLKTSLNFKSYKNVLGSFYPPSEIYINVNFLDSLPNEYYWSGVGEIVKFYLMRKNPLKTLKDSVRKINILSQRKNKNKITKIIKESLKIKLDYMLGDEFDQGKRNLLNYGHELGHALESCSNFDIPHGIAVIIGIIFANLAALNRRLITRKTFDYLNSQLLFPCILNSRIKLRKVFFAYDFILGKYKKDKKRVSYNLPLVYPAKNFSLTKTTDFSVDEFKNNYREFISLISPYLI</sequence>
<dbReference type="STRING" id="1802056.A2954_04060"/>
<dbReference type="PIRSF" id="PIRSF001455">
    <property type="entry name" value="DHQ_synth"/>
    <property type="match status" value="1"/>
</dbReference>
<keyword evidence="7" id="KW-0472">Membrane</keyword>
<dbReference type="SUPFAM" id="SSF56796">
    <property type="entry name" value="Dehydroquinate synthase-like"/>
    <property type="match status" value="1"/>
</dbReference>
<dbReference type="InterPro" id="IPR050071">
    <property type="entry name" value="Dehydroquinate_synthase"/>
</dbReference>
<comment type="cofactor">
    <cofactor evidence="2">
        <name>Co(2+)</name>
        <dbReference type="ChEBI" id="CHEBI:48828"/>
    </cofactor>
</comment>
<dbReference type="CDD" id="cd08195">
    <property type="entry name" value="DHQS"/>
    <property type="match status" value="1"/>
</dbReference>
<dbReference type="InterPro" id="IPR030963">
    <property type="entry name" value="DHQ_synth_fam"/>
</dbReference>
<gene>
    <name evidence="10" type="ORF">A2954_04060</name>
</gene>
<evidence type="ECO:0000256" key="4">
    <source>
        <dbReference type="ARBA" id="ARBA00023027"/>
    </source>
</evidence>
<evidence type="ECO:0000256" key="3">
    <source>
        <dbReference type="ARBA" id="ARBA00022723"/>
    </source>
</evidence>
<evidence type="ECO:0000259" key="8">
    <source>
        <dbReference type="Pfam" id="PF01761"/>
    </source>
</evidence>
<dbReference type="PANTHER" id="PTHR43622">
    <property type="entry name" value="3-DEHYDROQUINATE SYNTHASE"/>
    <property type="match status" value="1"/>
</dbReference>
<dbReference type="PANTHER" id="PTHR43622:SF1">
    <property type="entry name" value="3-DEHYDROQUINATE SYNTHASE"/>
    <property type="match status" value="1"/>
</dbReference>
<evidence type="ECO:0000256" key="7">
    <source>
        <dbReference type="SAM" id="Phobius"/>
    </source>
</evidence>
<keyword evidence="5" id="KW-0456">Lyase</keyword>
<accession>A0A1F7IFN5</accession>
<evidence type="ECO:0000313" key="10">
    <source>
        <dbReference type="EMBL" id="OGK42161.1"/>
    </source>
</evidence>
<evidence type="ECO:0000256" key="2">
    <source>
        <dbReference type="ARBA" id="ARBA00001941"/>
    </source>
</evidence>
<feature type="transmembrane region" description="Helical" evidence="7">
    <location>
        <begin position="256"/>
        <end position="274"/>
    </location>
</feature>
<organism evidence="10 11">
    <name type="scientific">Candidatus Roizmanbacteria bacterium RIFCSPLOWO2_01_FULL_37_12</name>
    <dbReference type="NCBI Taxonomy" id="1802056"/>
    <lineage>
        <taxon>Bacteria</taxon>
        <taxon>Candidatus Roizmaniibacteriota</taxon>
    </lineage>
</organism>